<feature type="transmembrane region" description="Helical" evidence="1">
    <location>
        <begin position="51"/>
        <end position="71"/>
    </location>
</feature>
<gene>
    <name evidence="2" type="ORF">TTRE_0000960101</name>
</gene>
<keyword evidence="3" id="KW-1185">Reference proteome</keyword>
<evidence type="ECO:0000313" key="2">
    <source>
        <dbReference type="EMBL" id="CDW61165.1"/>
    </source>
</evidence>
<dbReference type="Proteomes" id="UP000030665">
    <property type="component" value="Unassembled WGS sequence"/>
</dbReference>
<reference evidence="2" key="2">
    <citation type="submission" date="2014-03" db="EMBL/GenBank/DDBJ databases">
        <title>The whipworm genome and dual-species transcriptomics of an intimate host-pathogen interaction.</title>
        <authorList>
            <person name="Foth B.J."/>
            <person name="Tsai I.J."/>
            <person name="Reid A.J."/>
            <person name="Bancroft A.J."/>
            <person name="Nichol S."/>
            <person name="Tracey A."/>
            <person name="Holroyd N."/>
            <person name="Cotton J.A."/>
            <person name="Stanley E.J."/>
            <person name="Zarowiecki M."/>
            <person name="Liu J.Z."/>
            <person name="Huckvale T."/>
            <person name="Cooper P.J."/>
            <person name="Grencis R.K."/>
            <person name="Berriman M."/>
        </authorList>
    </citation>
    <scope>NUCLEOTIDE SEQUENCE [LARGE SCALE GENOMIC DNA]</scope>
</reference>
<reference evidence="2" key="1">
    <citation type="submission" date="2014-01" db="EMBL/GenBank/DDBJ databases">
        <authorList>
            <person name="Aslett M."/>
        </authorList>
    </citation>
    <scope>NUCLEOTIDE SEQUENCE</scope>
</reference>
<dbReference type="OrthoDB" id="5842631at2759"/>
<sequence length="73" mass="8547">MVSQEFNNPNITPYLLILAGIATLAKRAQIPRHRYLTNLYFRLIAFYEKDLKKIVTYSTIPQIALVIFIIYTK</sequence>
<protein>
    <submittedName>
        <fullName evidence="2">Uncharacterized protein</fullName>
    </submittedName>
</protein>
<name>A0A077ZQU6_TRITR</name>
<evidence type="ECO:0000256" key="1">
    <source>
        <dbReference type="SAM" id="Phobius"/>
    </source>
</evidence>
<keyword evidence="1" id="KW-1133">Transmembrane helix</keyword>
<keyword evidence="1" id="KW-0812">Transmembrane</keyword>
<dbReference type="AlphaFoldDB" id="A0A077ZQU6"/>
<dbReference type="EMBL" id="HG808047">
    <property type="protein sequence ID" value="CDW61165.1"/>
    <property type="molecule type" value="Genomic_DNA"/>
</dbReference>
<organism evidence="2 3">
    <name type="scientific">Trichuris trichiura</name>
    <name type="common">Whipworm</name>
    <name type="synonym">Trichocephalus trichiurus</name>
    <dbReference type="NCBI Taxonomy" id="36087"/>
    <lineage>
        <taxon>Eukaryota</taxon>
        <taxon>Metazoa</taxon>
        <taxon>Ecdysozoa</taxon>
        <taxon>Nematoda</taxon>
        <taxon>Enoplea</taxon>
        <taxon>Dorylaimia</taxon>
        <taxon>Trichinellida</taxon>
        <taxon>Trichuridae</taxon>
        <taxon>Trichuris</taxon>
    </lineage>
</organism>
<evidence type="ECO:0000313" key="3">
    <source>
        <dbReference type="Proteomes" id="UP000030665"/>
    </source>
</evidence>
<accession>A0A077ZQU6</accession>
<proteinExistence type="predicted"/>
<keyword evidence="1" id="KW-0472">Membrane</keyword>